<feature type="transmembrane region" description="Helical" evidence="5">
    <location>
        <begin position="29"/>
        <end position="50"/>
    </location>
</feature>
<evidence type="ECO:0000256" key="4">
    <source>
        <dbReference type="ARBA" id="ARBA00023136"/>
    </source>
</evidence>
<feature type="transmembrane region" description="Helical" evidence="5">
    <location>
        <begin position="158"/>
        <end position="176"/>
    </location>
</feature>
<accession>A0A521B7M5</accession>
<dbReference type="OrthoDB" id="9803985at2"/>
<dbReference type="Gene3D" id="1.20.1250.20">
    <property type="entry name" value="MFS general substrate transporter like domains"/>
    <property type="match status" value="2"/>
</dbReference>
<dbReference type="AlphaFoldDB" id="A0A521B7M5"/>
<evidence type="ECO:0000256" key="2">
    <source>
        <dbReference type="ARBA" id="ARBA00022692"/>
    </source>
</evidence>
<proteinExistence type="predicted"/>
<dbReference type="InterPro" id="IPR011701">
    <property type="entry name" value="MFS"/>
</dbReference>
<name>A0A521B7M5_9BACT</name>
<evidence type="ECO:0000256" key="3">
    <source>
        <dbReference type="ARBA" id="ARBA00022989"/>
    </source>
</evidence>
<keyword evidence="8" id="KW-1185">Reference proteome</keyword>
<evidence type="ECO:0000313" key="7">
    <source>
        <dbReference type="EMBL" id="SMO43065.1"/>
    </source>
</evidence>
<dbReference type="InterPro" id="IPR020846">
    <property type="entry name" value="MFS_dom"/>
</dbReference>
<reference evidence="7 8" key="1">
    <citation type="submission" date="2017-05" db="EMBL/GenBank/DDBJ databases">
        <authorList>
            <person name="Varghese N."/>
            <person name="Submissions S."/>
        </authorList>
    </citation>
    <scope>NUCLEOTIDE SEQUENCE [LARGE SCALE GENOMIC DNA]</scope>
    <source>
        <strain evidence="7 8">DSM 16304</strain>
    </source>
</reference>
<keyword evidence="3 5" id="KW-1133">Transmembrane helix</keyword>
<dbReference type="RefSeq" id="WP_142934165.1">
    <property type="nucleotide sequence ID" value="NZ_FXTM01000004.1"/>
</dbReference>
<dbReference type="Pfam" id="PF07690">
    <property type="entry name" value="MFS_1"/>
    <property type="match status" value="1"/>
</dbReference>
<evidence type="ECO:0000256" key="5">
    <source>
        <dbReference type="SAM" id="Phobius"/>
    </source>
</evidence>
<dbReference type="GO" id="GO:0016020">
    <property type="term" value="C:membrane"/>
    <property type="evidence" value="ECO:0007669"/>
    <property type="project" value="UniProtKB-SubCell"/>
</dbReference>
<dbReference type="PROSITE" id="PS00216">
    <property type="entry name" value="SUGAR_TRANSPORT_1"/>
    <property type="match status" value="1"/>
</dbReference>
<dbReference type="PANTHER" id="PTHR23518:SF2">
    <property type="entry name" value="MAJOR FACILITATOR SUPERFAMILY TRANSPORTER"/>
    <property type="match status" value="1"/>
</dbReference>
<feature type="transmembrane region" description="Helical" evidence="5">
    <location>
        <begin position="196"/>
        <end position="218"/>
    </location>
</feature>
<evidence type="ECO:0000256" key="1">
    <source>
        <dbReference type="ARBA" id="ARBA00004141"/>
    </source>
</evidence>
<keyword evidence="4 5" id="KW-0472">Membrane</keyword>
<evidence type="ECO:0000313" key="8">
    <source>
        <dbReference type="Proteomes" id="UP000317315"/>
    </source>
</evidence>
<sequence length="369" mass="39633">MNRNLILLSLTSFLTDLSSEIITTLLPLLLIQIGGGSVALGTLSGLRELVSNLLKPISGVISDKFERRKPLVIAGYATSSIFKFLIAVSNSVSQIVLFSALERVGKGIRTAPRDALLSISKEKGRSFGIHRSADTAGALLGVISTLLLIKSGVTIKDAIFVGALVSVFSLVPLFFLKETQGESEEKGKGKREEKPIGKIILVLSLYAFGAVSPMFLIFETGKLLSNQKAVLFYLFLNIAYLIVSYPLGALSDRVGRRKVLFLGYTFTGLSLSPLGFKTTEPFLLLSFVLYGVGAGVTDGVQRALIGDLFKEERRGTGYGVFQGAMGVSGLLGNLSLGYLLNSLSNTAFVPFSLVCFLSAVSILRIERES</sequence>
<gene>
    <name evidence="7" type="ORF">SAMN06269117_10459</name>
</gene>
<feature type="transmembrane region" description="Helical" evidence="5">
    <location>
        <begin position="346"/>
        <end position="365"/>
    </location>
</feature>
<dbReference type="InterPro" id="IPR036259">
    <property type="entry name" value="MFS_trans_sf"/>
</dbReference>
<dbReference type="GO" id="GO:0022857">
    <property type="term" value="F:transmembrane transporter activity"/>
    <property type="evidence" value="ECO:0007669"/>
    <property type="project" value="InterPro"/>
</dbReference>
<comment type="subcellular location">
    <subcellularLocation>
        <location evidence="1">Membrane</location>
        <topology evidence="1">Multi-pass membrane protein</topology>
    </subcellularLocation>
</comment>
<dbReference type="PROSITE" id="PS50850">
    <property type="entry name" value="MFS"/>
    <property type="match status" value="1"/>
</dbReference>
<dbReference type="SUPFAM" id="SSF103473">
    <property type="entry name" value="MFS general substrate transporter"/>
    <property type="match status" value="1"/>
</dbReference>
<organism evidence="7 8">
    <name type="scientific">Balnearium lithotrophicum</name>
    <dbReference type="NCBI Taxonomy" id="223788"/>
    <lineage>
        <taxon>Bacteria</taxon>
        <taxon>Pseudomonadati</taxon>
        <taxon>Aquificota</taxon>
        <taxon>Aquificia</taxon>
        <taxon>Desulfurobacteriales</taxon>
        <taxon>Desulfurobacteriaceae</taxon>
        <taxon>Balnearium</taxon>
    </lineage>
</organism>
<protein>
    <submittedName>
        <fullName evidence="7">Na+/melibiose symporter</fullName>
    </submittedName>
</protein>
<evidence type="ECO:0000259" key="6">
    <source>
        <dbReference type="PROSITE" id="PS50850"/>
    </source>
</evidence>
<dbReference type="CDD" id="cd17370">
    <property type="entry name" value="MFS_MJ1317_like"/>
    <property type="match status" value="1"/>
</dbReference>
<feature type="domain" description="Major facilitator superfamily (MFS) profile" evidence="6">
    <location>
        <begin position="4"/>
        <end position="369"/>
    </location>
</feature>
<feature type="transmembrane region" description="Helical" evidence="5">
    <location>
        <begin position="230"/>
        <end position="247"/>
    </location>
</feature>
<dbReference type="Proteomes" id="UP000317315">
    <property type="component" value="Unassembled WGS sequence"/>
</dbReference>
<dbReference type="EMBL" id="FXTM01000004">
    <property type="protein sequence ID" value="SMO43065.1"/>
    <property type="molecule type" value="Genomic_DNA"/>
</dbReference>
<dbReference type="InterPro" id="IPR005829">
    <property type="entry name" value="Sugar_transporter_CS"/>
</dbReference>
<feature type="transmembrane region" description="Helical" evidence="5">
    <location>
        <begin position="71"/>
        <end position="89"/>
    </location>
</feature>
<feature type="transmembrane region" description="Helical" evidence="5">
    <location>
        <begin position="317"/>
        <end position="340"/>
    </location>
</feature>
<keyword evidence="2 5" id="KW-0812">Transmembrane</keyword>
<dbReference type="PANTHER" id="PTHR23518">
    <property type="entry name" value="C-METHYLTRANSFERASE"/>
    <property type="match status" value="1"/>
</dbReference>